<proteinExistence type="predicted"/>
<protein>
    <submittedName>
        <fullName evidence="1">Uncharacterized protein</fullName>
    </submittedName>
</protein>
<accession>A0A975BPX7</accession>
<dbReference type="AlphaFoldDB" id="A0A975BPX7"/>
<dbReference type="KEGG" id="dmm:dnm_055370"/>
<reference evidence="1" key="1">
    <citation type="journal article" date="2021" name="Microb. Physiol.">
        <title>Proteogenomic Insights into the Physiology of Marine, Sulfate-Reducing, Filamentous Desulfonema limicola and Desulfonema magnum.</title>
        <authorList>
            <person name="Schnaars V."/>
            <person name="Wohlbrand L."/>
            <person name="Scheve S."/>
            <person name="Hinrichs C."/>
            <person name="Reinhardt R."/>
            <person name="Rabus R."/>
        </authorList>
    </citation>
    <scope>NUCLEOTIDE SEQUENCE</scope>
    <source>
        <strain evidence="1">4be13</strain>
    </source>
</reference>
<evidence type="ECO:0000313" key="1">
    <source>
        <dbReference type="EMBL" id="QTA89481.1"/>
    </source>
</evidence>
<evidence type="ECO:0000313" key="2">
    <source>
        <dbReference type="Proteomes" id="UP000663722"/>
    </source>
</evidence>
<name>A0A975BPX7_9BACT</name>
<dbReference type="EMBL" id="CP061800">
    <property type="protein sequence ID" value="QTA89481.1"/>
    <property type="molecule type" value="Genomic_DNA"/>
</dbReference>
<dbReference type="Proteomes" id="UP000663722">
    <property type="component" value="Chromosome"/>
</dbReference>
<sequence>MGIFLVALFCFNFSHRISVHFRHHNVQENKGQEDLLRLLSSVTKQKASFQFHISFIQYFADFLLRDFPKNKIPGDVGWVERSATHLVRWVALRSTHPTFFVSGMLFISSFLT</sequence>
<keyword evidence="2" id="KW-1185">Reference proteome</keyword>
<organism evidence="1 2">
    <name type="scientific">Desulfonema magnum</name>
    <dbReference type="NCBI Taxonomy" id="45655"/>
    <lineage>
        <taxon>Bacteria</taxon>
        <taxon>Pseudomonadati</taxon>
        <taxon>Thermodesulfobacteriota</taxon>
        <taxon>Desulfobacteria</taxon>
        <taxon>Desulfobacterales</taxon>
        <taxon>Desulfococcaceae</taxon>
        <taxon>Desulfonema</taxon>
    </lineage>
</organism>
<gene>
    <name evidence="1" type="ORF">dnm_055370</name>
</gene>